<dbReference type="RefSeq" id="WP_307423555.1">
    <property type="nucleotide sequence ID" value="NZ_JAUSVK010000001.1"/>
</dbReference>
<dbReference type="SUPFAM" id="SSF53187">
    <property type="entry name" value="Zn-dependent exopeptidases"/>
    <property type="match status" value="1"/>
</dbReference>
<sequence length="323" mass="35131">MQQQIIGRHRSLAWGTLRFSSPVLADLALPVFEIASGVPGPRLAIMAGMHPNEVSSMEAALRLKDAFADRLDAGSVTILPVVNMPGLYLHSEFVCPVDGRNINFSFPGRADGSFSEVLAHALLHEWAGDADLLVDLHGGDLREDVAKFVMCQMTGSEEFDRRTRDFAHCFDADVVVEFAAGQTSNRGRATNERPSLGRHAVMAEAGANGRLDEACIAFHTQGVLNIARRLGLVGGPLVPGGRARRVLDNFVKIGSPASGRFYLEADVGDHVERGQRLARLRDLYGAEIGEIRAPFSGRVVMVVTHNIVEKDEWVISVGEVVRE</sequence>
<evidence type="ECO:0000256" key="2">
    <source>
        <dbReference type="ARBA" id="ARBA00022723"/>
    </source>
</evidence>
<comment type="cofactor">
    <cofactor evidence="1">
        <name>Zn(2+)</name>
        <dbReference type="ChEBI" id="CHEBI:29105"/>
    </cofactor>
</comment>
<evidence type="ECO:0000256" key="3">
    <source>
        <dbReference type="ARBA" id="ARBA00022801"/>
    </source>
</evidence>
<keyword evidence="4" id="KW-0862">Zinc</keyword>
<dbReference type="Gene3D" id="3.40.630.10">
    <property type="entry name" value="Zn peptidases"/>
    <property type="match status" value="1"/>
</dbReference>
<dbReference type="Pfam" id="PF24827">
    <property type="entry name" value="AstE_AspA_cat"/>
    <property type="match status" value="1"/>
</dbReference>
<gene>
    <name evidence="6" type="ORF">J3R73_001154</name>
</gene>
<proteinExistence type="predicted"/>
<reference evidence="6 7" key="1">
    <citation type="submission" date="2023-07" db="EMBL/GenBank/DDBJ databases">
        <title>Genomic Encyclopedia of Type Strains, Phase IV (KMG-IV): sequencing the most valuable type-strain genomes for metagenomic binning, comparative biology and taxonomic classification.</title>
        <authorList>
            <person name="Goeker M."/>
        </authorList>
    </citation>
    <scope>NUCLEOTIDE SEQUENCE [LARGE SCALE GENOMIC DNA]</scope>
    <source>
        <strain evidence="6 7">DSM 5896</strain>
    </source>
</reference>
<dbReference type="EMBL" id="JAUSVK010000001">
    <property type="protein sequence ID" value="MDQ0391362.1"/>
    <property type="molecule type" value="Genomic_DNA"/>
</dbReference>
<organism evidence="6 7">
    <name type="scientific">Labrys monachus</name>
    <dbReference type="NCBI Taxonomy" id="217067"/>
    <lineage>
        <taxon>Bacteria</taxon>
        <taxon>Pseudomonadati</taxon>
        <taxon>Pseudomonadota</taxon>
        <taxon>Alphaproteobacteria</taxon>
        <taxon>Hyphomicrobiales</taxon>
        <taxon>Xanthobacteraceae</taxon>
        <taxon>Labrys</taxon>
    </lineage>
</organism>
<evidence type="ECO:0000256" key="1">
    <source>
        <dbReference type="ARBA" id="ARBA00001947"/>
    </source>
</evidence>
<keyword evidence="7" id="KW-1185">Reference proteome</keyword>
<evidence type="ECO:0000313" key="7">
    <source>
        <dbReference type="Proteomes" id="UP001237448"/>
    </source>
</evidence>
<name>A0ABU0F9S2_9HYPH</name>
<dbReference type="PANTHER" id="PTHR37326">
    <property type="entry name" value="BLL3975 PROTEIN"/>
    <property type="match status" value="1"/>
</dbReference>
<dbReference type="PIRSF" id="PIRSF039012">
    <property type="entry name" value="ASP"/>
    <property type="match status" value="1"/>
</dbReference>
<evidence type="ECO:0000259" key="5">
    <source>
        <dbReference type="Pfam" id="PF24827"/>
    </source>
</evidence>
<dbReference type="InterPro" id="IPR055438">
    <property type="entry name" value="AstE_AspA_cat"/>
</dbReference>
<keyword evidence="2" id="KW-0479">Metal-binding</keyword>
<dbReference type="InterPro" id="IPR043795">
    <property type="entry name" value="N-alpha-Ac-DABA-like"/>
</dbReference>
<dbReference type="InterPro" id="IPR053138">
    <property type="entry name" value="N-alpha-Ac-DABA_deacetylase"/>
</dbReference>
<dbReference type="PANTHER" id="PTHR37326:SF1">
    <property type="entry name" value="BLL3975 PROTEIN"/>
    <property type="match status" value="1"/>
</dbReference>
<accession>A0ABU0F9S2</accession>
<evidence type="ECO:0000256" key="4">
    <source>
        <dbReference type="ARBA" id="ARBA00022833"/>
    </source>
</evidence>
<protein>
    <submittedName>
        <fullName evidence="6">Deacylase</fullName>
    </submittedName>
</protein>
<comment type="caution">
    <text evidence="6">The sequence shown here is derived from an EMBL/GenBank/DDBJ whole genome shotgun (WGS) entry which is preliminary data.</text>
</comment>
<dbReference type="Proteomes" id="UP001237448">
    <property type="component" value="Unassembled WGS sequence"/>
</dbReference>
<keyword evidence="3" id="KW-0378">Hydrolase</keyword>
<evidence type="ECO:0000313" key="6">
    <source>
        <dbReference type="EMBL" id="MDQ0391362.1"/>
    </source>
</evidence>
<feature type="domain" description="Succinylglutamate desuccinylase/Aspartoacylase catalytic" evidence="5">
    <location>
        <begin position="39"/>
        <end position="228"/>
    </location>
</feature>